<evidence type="ECO:0000313" key="1">
    <source>
        <dbReference type="WBParaSite" id="GPUH_0000811401-mRNA-1"/>
    </source>
</evidence>
<proteinExistence type="predicted"/>
<reference evidence="1" key="1">
    <citation type="submission" date="2016-06" db="UniProtKB">
        <authorList>
            <consortium name="WormBaseParasite"/>
        </authorList>
    </citation>
    <scope>IDENTIFICATION</scope>
</reference>
<organism evidence="1">
    <name type="scientific">Gongylonema pulchrum</name>
    <dbReference type="NCBI Taxonomy" id="637853"/>
    <lineage>
        <taxon>Eukaryota</taxon>
        <taxon>Metazoa</taxon>
        <taxon>Ecdysozoa</taxon>
        <taxon>Nematoda</taxon>
        <taxon>Chromadorea</taxon>
        <taxon>Rhabditida</taxon>
        <taxon>Spirurina</taxon>
        <taxon>Spiruromorpha</taxon>
        <taxon>Spiruroidea</taxon>
        <taxon>Gongylonematidae</taxon>
        <taxon>Gongylonema</taxon>
    </lineage>
</organism>
<dbReference type="AlphaFoldDB" id="A0A183DHB4"/>
<name>A0A183DHB4_9BILA</name>
<accession>A0A183DHB4</accession>
<sequence>LSEPEQRRFRHNLKTDGVSEHNPVHCVVREMSATSSQLGPEILDRSGSKPERIDCCQSTLLLPQRFIVSKGSCLS</sequence>
<protein>
    <submittedName>
        <fullName evidence="1">Endo/exonuclease/phosphatase domain-containing protein</fullName>
    </submittedName>
</protein>
<dbReference type="WBParaSite" id="GPUH_0000811401-mRNA-1">
    <property type="protein sequence ID" value="GPUH_0000811401-mRNA-1"/>
    <property type="gene ID" value="GPUH_0000811401"/>
</dbReference>